<dbReference type="STRING" id="5601.A0A0D2G121"/>
<dbReference type="GO" id="GO:0000175">
    <property type="term" value="F:3'-5'-RNA exonuclease activity"/>
    <property type="evidence" value="ECO:0007669"/>
    <property type="project" value="InterPro"/>
</dbReference>
<protein>
    <recommendedName>
        <fullName evidence="6">Exonuclease domain-containing protein</fullName>
    </recommendedName>
</protein>
<keyword evidence="2" id="KW-0540">Nuclease</keyword>
<feature type="domain" description="Exonuclease" evidence="6">
    <location>
        <begin position="9"/>
        <end position="187"/>
    </location>
</feature>
<evidence type="ECO:0000313" key="7">
    <source>
        <dbReference type="EMBL" id="KIW65829.1"/>
    </source>
</evidence>
<dbReference type="InterPro" id="IPR013520">
    <property type="entry name" value="Ribonucl_H"/>
</dbReference>
<evidence type="ECO:0000313" key="8">
    <source>
        <dbReference type="Proteomes" id="UP000054266"/>
    </source>
</evidence>
<dbReference type="CDD" id="cd06135">
    <property type="entry name" value="Orn"/>
    <property type="match status" value="1"/>
</dbReference>
<sequence>MALTRSTDPLVWIDCEMTGLDPSKDTILSISCILTTSDLTPIDPEGFNAVIHHTSEELAQMSEWCIKTHGDSGLTQECLASSTTATVAAAQLLSYVKHYIPEPRRALLAGNSIHADRAFLMVPPWNIILEHLHYRLFDVSATKEMVRRWASEQVLVAAPRKELRHTAREDVLESIQEAQYYKALIERIAPIPSGPPVYAAAAGSNVYVNSVPPSATSMPIYVQPVMAGLGKQGQEALDMLRNNGTTTGDVGTPDRGFRTDIP</sequence>
<evidence type="ECO:0000256" key="4">
    <source>
        <dbReference type="ARBA" id="ARBA00022839"/>
    </source>
</evidence>
<keyword evidence="4" id="KW-0269">Exonuclease</keyword>
<keyword evidence="8" id="KW-1185">Reference proteome</keyword>
<evidence type="ECO:0000259" key="6">
    <source>
        <dbReference type="SMART" id="SM00479"/>
    </source>
</evidence>
<dbReference type="InterPro" id="IPR012337">
    <property type="entry name" value="RNaseH-like_sf"/>
</dbReference>
<dbReference type="AlphaFoldDB" id="A0A0D2G121"/>
<evidence type="ECO:0000256" key="2">
    <source>
        <dbReference type="ARBA" id="ARBA00022722"/>
    </source>
</evidence>
<dbReference type="InterPro" id="IPR022894">
    <property type="entry name" value="Oligoribonuclease"/>
</dbReference>
<dbReference type="InterPro" id="IPR036397">
    <property type="entry name" value="RNaseH_sf"/>
</dbReference>
<reference evidence="7 8" key="1">
    <citation type="submission" date="2015-01" db="EMBL/GenBank/DDBJ databases">
        <title>The Genome Sequence of Capronia semiimmersa CBS27337.</title>
        <authorList>
            <consortium name="The Broad Institute Genomics Platform"/>
            <person name="Cuomo C."/>
            <person name="de Hoog S."/>
            <person name="Gorbushina A."/>
            <person name="Stielow B."/>
            <person name="Teixiera M."/>
            <person name="Abouelleil A."/>
            <person name="Chapman S.B."/>
            <person name="Priest M."/>
            <person name="Young S.K."/>
            <person name="Wortman J."/>
            <person name="Nusbaum C."/>
            <person name="Birren B."/>
        </authorList>
    </citation>
    <scope>NUCLEOTIDE SEQUENCE [LARGE SCALE GENOMIC DNA]</scope>
    <source>
        <strain evidence="7 8">CBS 27337</strain>
    </source>
</reference>
<dbReference type="Proteomes" id="UP000054266">
    <property type="component" value="Unassembled WGS sequence"/>
</dbReference>
<gene>
    <name evidence="7" type="ORF">PV04_08050</name>
</gene>
<evidence type="ECO:0000256" key="3">
    <source>
        <dbReference type="ARBA" id="ARBA00022801"/>
    </source>
</evidence>
<comment type="similarity">
    <text evidence="1">Belongs to the oligoribonuclease family.</text>
</comment>
<feature type="region of interest" description="Disordered" evidence="5">
    <location>
        <begin position="243"/>
        <end position="262"/>
    </location>
</feature>
<dbReference type="SMART" id="SM00479">
    <property type="entry name" value="EXOIII"/>
    <property type="match status" value="1"/>
</dbReference>
<proteinExistence type="inferred from homology"/>
<dbReference type="SUPFAM" id="SSF53098">
    <property type="entry name" value="Ribonuclease H-like"/>
    <property type="match status" value="1"/>
</dbReference>
<dbReference type="PANTHER" id="PTHR11046:SF0">
    <property type="entry name" value="OLIGORIBONUCLEASE, MITOCHONDRIAL"/>
    <property type="match status" value="1"/>
</dbReference>
<accession>A0A0D2G121</accession>
<evidence type="ECO:0000256" key="5">
    <source>
        <dbReference type="SAM" id="MobiDB-lite"/>
    </source>
</evidence>
<dbReference type="HOGENOM" id="CLU_064761_3_0_1"/>
<dbReference type="GO" id="GO:0003676">
    <property type="term" value="F:nucleic acid binding"/>
    <property type="evidence" value="ECO:0007669"/>
    <property type="project" value="InterPro"/>
</dbReference>
<organism evidence="7 8">
    <name type="scientific">Phialophora macrospora</name>
    <dbReference type="NCBI Taxonomy" id="1851006"/>
    <lineage>
        <taxon>Eukaryota</taxon>
        <taxon>Fungi</taxon>
        <taxon>Dikarya</taxon>
        <taxon>Ascomycota</taxon>
        <taxon>Pezizomycotina</taxon>
        <taxon>Eurotiomycetes</taxon>
        <taxon>Chaetothyriomycetidae</taxon>
        <taxon>Chaetothyriales</taxon>
        <taxon>Herpotrichiellaceae</taxon>
        <taxon>Phialophora</taxon>
    </lineage>
</organism>
<dbReference type="Gene3D" id="3.30.420.10">
    <property type="entry name" value="Ribonuclease H-like superfamily/Ribonuclease H"/>
    <property type="match status" value="1"/>
</dbReference>
<keyword evidence="3" id="KW-0378">Hydrolase</keyword>
<dbReference type="PANTHER" id="PTHR11046">
    <property type="entry name" value="OLIGORIBONUCLEASE, MITOCHONDRIAL"/>
    <property type="match status" value="1"/>
</dbReference>
<dbReference type="EMBL" id="KN846960">
    <property type="protein sequence ID" value="KIW65829.1"/>
    <property type="molecule type" value="Genomic_DNA"/>
</dbReference>
<dbReference type="Pfam" id="PF00929">
    <property type="entry name" value="RNase_T"/>
    <property type="match status" value="1"/>
</dbReference>
<dbReference type="NCBIfam" id="NF003765">
    <property type="entry name" value="PRK05359.1"/>
    <property type="match status" value="1"/>
</dbReference>
<evidence type="ECO:0000256" key="1">
    <source>
        <dbReference type="ARBA" id="ARBA00009921"/>
    </source>
</evidence>
<dbReference type="GO" id="GO:0005739">
    <property type="term" value="C:mitochondrion"/>
    <property type="evidence" value="ECO:0007669"/>
    <property type="project" value="TreeGrafter"/>
</dbReference>
<name>A0A0D2G121_9EURO</name>